<evidence type="ECO:0000256" key="4">
    <source>
        <dbReference type="ARBA" id="ARBA00005336"/>
    </source>
</evidence>
<dbReference type="SMART" id="SM01217">
    <property type="entry name" value="Fn3_like"/>
    <property type="match status" value="1"/>
</dbReference>
<feature type="region of interest" description="Disordered" evidence="17">
    <location>
        <begin position="690"/>
        <end position="714"/>
    </location>
</feature>
<dbReference type="Gene3D" id="3.40.50.1700">
    <property type="entry name" value="Glycoside hydrolase family 3 C-terminal domain"/>
    <property type="match status" value="1"/>
</dbReference>
<comment type="catalytic activity">
    <reaction evidence="1 16">
        <text>Hydrolysis of terminal, non-reducing beta-D-glucosyl residues with release of beta-D-glucose.</text>
        <dbReference type="EC" id="3.2.1.21"/>
    </reaction>
</comment>
<evidence type="ECO:0000256" key="15">
    <source>
        <dbReference type="ARBA" id="ARBA00024983"/>
    </source>
</evidence>
<dbReference type="Pfam" id="PF01915">
    <property type="entry name" value="Glyco_hydro_3_C"/>
    <property type="match status" value="1"/>
</dbReference>
<dbReference type="GO" id="GO:0030245">
    <property type="term" value="P:cellulose catabolic process"/>
    <property type="evidence" value="ECO:0007669"/>
    <property type="project" value="UniProtKB-UniPathway"/>
</dbReference>
<dbReference type="PANTHER" id="PTHR42715:SF2">
    <property type="entry name" value="BETA-GLUCOSIDASE F-RELATED"/>
    <property type="match status" value="1"/>
</dbReference>
<evidence type="ECO:0000256" key="18">
    <source>
        <dbReference type="SAM" id="Phobius"/>
    </source>
</evidence>
<dbReference type="GeneID" id="26807427"/>
<evidence type="ECO:0000256" key="19">
    <source>
        <dbReference type="SAM" id="SignalP"/>
    </source>
</evidence>
<dbReference type="InterPro" id="IPR011701">
    <property type="entry name" value="MFS"/>
</dbReference>
<dbReference type="Pfam" id="PF00933">
    <property type="entry name" value="Glyco_hydro_3"/>
    <property type="match status" value="1"/>
</dbReference>
<dbReference type="FunFam" id="2.60.40.10:FF:001619">
    <property type="entry name" value="Beta-glucosidase"/>
    <property type="match status" value="1"/>
</dbReference>
<dbReference type="InterPro" id="IPR017853">
    <property type="entry name" value="GH"/>
</dbReference>
<dbReference type="InterPro" id="IPR020846">
    <property type="entry name" value="MFS_dom"/>
</dbReference>
<feature type="transmembrane region" description="Helical" evidence="18">
    <location>
        <begin position="1004"/>
        <end position="1025"/>
    </location>
</feature>
<feature type="domain" description="Major facilitator superfamily (MFS) profile" evidence="20">
    <location>
        <begin position="914"/>
        <end position="1404"/>
    </location>
</feature>
<reference evidence="21 22" key="1">
    <citation type="submission" date="2014-06" db="EMBL/GenBank/DDBJ databases">
        <title>The Genome of the Aflatoxigenic Filamentous Fungus Aspergillus nomius.</title>
        <authorList>
            <person name="Moore M.G."/>
            <person name="Shannon B.M."/>
            <person name="Brian M.M."/>
        </authorList>
    </citation>
    <scope>NUCLEOTIDE SEQUENCE [LARGE SCALE GENOMIC DNA]</scope>
    <source>
        <strain evidence="21 22">NRRL 13137</strain>
    </source>
</reference>
<dbReference type="PANTHER" id="PTHR42715">
    <property type="entry name" value="BETA-GLUCOSIDASE"/>
    <property type="match status" value="1"/>
</dbReference>
<evidence type="ECO:0000256" key="14">
    <source>
        <dbReference type="ARBA" id="ARBA00023326"/>
    </source>
</evidence>
<feature type="region of interest" description="Disordered" evidence="17">
    <location>
        <begin position="1205"/>
        <end position="1228"/>
    </location>
</feature>
<comment type="caution">
    <text evidence="21">The sequence shown here is derived from an EMBL/GenBank/DDBJ whole genome shotgun (WGS) entry which is preliminary data.</text>
</comment>
<feature type="chain" id="PRO_5005553100" description="beta-glucosidase" evidence="19">
    <location>
        <begin position="21"/>
        <end position="1413"/>
    </location>
</feature>
<dbReference type="PROSITE" id="PS50850">
    <property type="entry name" value="MFS"/>
    <property type="match status" value="1"/>
</dbReference>
<keyword evidence="13 16" id="KW-0326">Glycosidase</keyword>
<dbReference type="OrthoDB" id="416222at2759"/>
<feature type="transmembrane region" description="Helical" evidence="18">
    <location>
        <begin position="949"/>
        <end position="966"/>
    </location>
</feature>
<dbReference type="PRINTS" id="PR00133">
    <property type="entry name" value="GLHYDRLASE3"/>
</dbReference>
<gene>
    <name evidence="21" type="ORF">ANOM_005623</name>
</gene>
<accession>A0A0L1J2Z5</accession>
<dbReference type="GO" id="GO:0022857">
    <property type="term" value="F:transmembrane transporter activity"/>
    <property type="evidence" value="ECO:0007669"/>
    <property type="project" value="InterPro"/>
</dbReference>
<dbReference type="Gene3D" id="3.20.20.300">
    <property type="entry name" value="Glycoside hydrolase, family 3, N-terminal domain"/>
    <property type="match status" value="1"/>
</dbReference>
<dbReference type="InterPro" id="IPR036259">
    <property type="entry name" value="MFS_trans_sf"/>
</dbReference>
<comment type="pathway">
    <text evidence="3 16">Glycan metabolism; cellulose degradation.</text>
</comment>
<keyword evidence="14 16" id="KW-0624">Polysaccharide degradation</keyword>
<dbReference type="InterPro" id="IPR019800">
    <property type="entry name" value="Glyco_hydro_3_AS"/>
</dbReference>
<evidence type="ECO:0000256" key="16">
    <source>
        <dbReference type="RuleBase" id="RU361161"/>
    </source>
</evidence>
<keyword evidence="8 18" id="KW-1133">Transmembrane helix</keyword>
<dbReference type="CDD" id="cd17502">
    <property type="entry name" value="MFS_Azr1_MDR_like"/>
    <property type="match status" value="1"/>
</dbReference>
<dbReference type="SUPFAM" id="SSF51445">
    <property type="entry name" value="(Trans)glycosidases"/>
    <property type="match status" value="1"/>
</dbReference>
<sequence>MDVFPAYLALWAYLVPGVLSAPGAETVTPRASTEAYSPPYYPAPNGGWVSEWASAYEKAHRVVSNMTLAEKVNLTSGTGIFMGPCAGQTGSALRFGIPNLCLHDSPLGVRNSDHNTAFPAGITVGATFDKDLMYERGVGLGEEARGKPRGGRNWEGFGADPSLQAFGGSLTIKGMQSTGAIASLKHLIGNEQEQHRMSSVVTQGYSSNIDDRTMHELYLWPFAESVRAGAGSVMIAYNDVNRSTCSQNSMLINGILKDELGFQGFVMTDWLAHLGGVSSALAGLDMSMPGDGAIPLLGTSYWAWELSRSVLNGSVPVERLNDMVTRIVATWYKMGQDKDYPLPNFSSNTEDATGPLYPGALFSPSGVVNQYVNVQGNHNITARAIARDAITLLKNNDNVLPLKRNDSLKIFGTDAGTNPDGINSCADKGCNKGVLTMGWGSGTSRLPYLVTPQEAIANISSNAEFHITDTFPLGISAGPDDIAIVFINSDSGENYITVDGNPGDRTLAGLNAWHNGDKLVKAAAEKFSNVVVVVHTVGPILMEEWIDLDSVKAVLVAHLPGQEAGWSLTDILFGDYSPSGHLPYTIPRNPRRLHRGPLHRLPTLPESKHHPRYPFGHGLSYTQFNFTEPNLSNITPLDTAYPAARPPKGSTPVYPNTKPAASEAAWPKNFNRIWRYLYPYLDNPEGAAANSSKTYPYPDGYTTEPKPAPRAGGAEGGNPALWDVAFSVQVKVTNTGSRDGRAVAQLYVELPSSLGLDTPSRQLRQFEKTKILAAGESEVLTLDVTRKDLSVWDVVVQDWKAPVNGEGVKIWVGESVADLRVGIPDALEKYPDSQSSGFLKALDSYRVTPRSLCKMLAIMKSFFTKSKLLEKPTSDMSPDLMKEESYSTGTLRHSQGGDQQDETQYPGPLKLTLIVLSLNLAMFLVGLDNTIISSAIPKITDQFHALNDVGWYASAYLLTNCAFQLVWGKLFTFYVVKWVYLTALFIFELGSLICAVAPSSTALIVGRAIAGIGGGGVGNGSFLLIAHCVPPRQRPVLIGMMGSMYGIASIAGPLMGGAFTDNISWRWCFYINLPLGVLPAVIITFFIASFRGSNKGEVGFLNQLKQMDLAGTACLLPGVICLLLALQWGGSTYPWKNGRIIALFVLAGLLFIAFTAIQYKSGDRATVPSRVFSNRNVWGSALFGSCVTASFFLLLYYTPDPNLATSRQGSQRHQVRDHESAHAPGQRDLLPAKRCPHLIDWLLHALRLPHRDPHVRRQRPPIHPASPLRPCPLDRLPVLVGAGVGSGLQTAFAAPQCVLPLKDIPIGTAVVIFTENLSAAVFVSVAQNIFSNQLRTNLATYVPEADASAILSGGATDIKNLVPQHLYQGVLFAYNKALDQTFYVAVALSCCAVLGVLGMQWVSVKKSKDGTPS</sequence>
<evidence type="ECO:0000256" key="7">
    <source>
        <dbReference type="ARBA" id="ARBA00022801"/>
    </source>
</evidence>
<dbReference type="Pfam" id="PF14310">
    <property type="entry name" value="Fn3-like"/>
    <property type="match status" value="1"/>
</dbReference>
<keyword evidence="22" id="KW-1185">Reference proteome</keyword>
<dbReference type="InterPro" id="IPR002772">
    <property type="entry name" value="Glyco_hydro_3_C"/>
</dbReference>
<protein>
    <recommendedName>
        <fullName evidence="16">beta-glucosidase</fullName>
        <ecNumber evidence="16">3.2.1.21</ecNumber>
    </recommendedName>
</protein>
<keyword evidence="6 19" id="KW-0732">Signal</keyword>
<evidence type="ECO:0000313" key="21">
    <source>
        <dbReference type="EMBL" id="KNG86030.1"/>
    </source>
</evidence>
<evidence type="ECO:0000256" key="5">
    <source>
        <dbReference type="ARBA" id="ARBA00022692"/>
    </source>
</evidence>
<name>A0A0L1J2Z5_ASPN3</name>
<dbReference type="PROSITE" id="PS00775">
    <property type="entry name" value="GLYCOSYL_HYDROL_F3"/>
    <property type="match status" value="1"/>
</dbReference>
<dbReference type="InterPro" id="IPR036962">
    <property type="entry name" value="Glyco_hydro_3_N_sf"/>
</dbReference>
<evidence type="ECO:0000256" key="12">
    <source>
        <dbReference type="ARBA" id="ARBA00023277"/>
    </source>
</evidence>
<evidence type="ECO:0000256" key="6">
    <source>
        <dbReference type="ARBA" id="ARBA00022729"/>
    </source>
</evidence>
<evidence type="ECO:0000256" key="2">
    <source>
        <dbReference type="ARBA" id="ARBA00004141"/>
    </source>
</evidence>
<dbReference type="SUPFAM" id="SSF52279">
    <property type="entry name" value="Beta-D-glucan exohydrolase, C-terminal domain"/>
    <property type="match status" value="1"/>
</dbReference>
<evidence type="ECO:0000256" key="1">
    <source>
        <dbReference type="ARBA" id="ARBA00000448"/>
    </source>
</evidence>
<dbReference type="InterPro" id="IPR013783">
    <property type="entry name" value="Ig-like_fold"/>
</dbReference>
<evidence type="ECO:0000256" key="9">
    <source>
        <dbReference type="ARBA" id="ARBA00023001"/>
    </source>
</evidence>
<dbReference type="InterPro" id="IPR050288">
    <property type="entry name" value="Cellulose_deg_GH3"/>
</dbReference>
<feature type="transmembrane region" description="Helical" evidence="18">
    <location>
        <begin position="1109"/>
        <end position="1128"/>
    </location>
</feature>
<evidence type="ECO:0000259" key="20">
    <source>
        <dbReference type="PROSITE" id="PS50850"/>
    </source>
</evidence>
<keyword evidence="12 16" id="KW-0119">Carbohydrate metabolism</keyword>
<dbReference type="InterPro" id="IPR026891">
    <property type="entry name" value="Fn3-like"/>
</dbReference>
<keyword evidence="11" id="KW-0325">Glycoprotein</keyword>
<dbReference type="EC" id="3.2.1.21" evidence="16"/>
<evidence type="ECO:0000256" key="11">
    <source>
        <dbReference type="ARBA" id="ARBA00023180"/>
    </source>
</evidence>
<comment type="function">
    <text evidence="15">Beta-glucosidases are one of a number of cellulolytic enzymes involved in the degradation of cellulosic biomass. Catalyzes the last step releasing glucose from the inhibitory cellobiose.</text>
</comment>
<feature type="transmembrane region" description="Helical" evidence="18">
    <location>
        <begin position="1037"/>
        <end position="1055"/>
    </location>
</feature>
<dbReference type="RefSeq" id="XP_015406953.1">
    <property type="nucleotide sequence ID" value="XM_015550880.1"/>
</dbReference>
<dbReference type="InterPro" id="IPR036881">
    <property type="entry name" value="Glyco_hydro_3_C_sf"/>
</dbReference>
<evidence type="ECO:0000313" key="22">
    <source>
        <dbReference type="Proteomes" id="UP000037505"/>
    </source>
</evidence>
<organism evidence="21 22">
    <name type="scientific">Aspergillus nomiae NRRL (strain ATCC 15546 / NRRL 13137 / CBS 260.88 / M93)</name>
    <dbReference type="NCBI Taxonomy" id="1509407"/>
    <lineage>
        <taxon>Eukaryota</taxon>
        <taxon>Fungi</taxon>
        <taxon>Dikarya</taxon>
        <taxon>Ascomycota</taxon>
        <taxon>Pezizomycotina</taxon>
        <taxon>Eurotiomycetes</taxon>
        <taxon>Eurotiomycetidae</taxon>
        <taxon>Eurotiales</taxon>
        <taxon>Aspergillaceae</taxon>
        <taxon>Aspergillus</taxon>
        <taxon>Aspergillus subgen. Circumdati</taxon>
    </lineage>
</organism>
<evidence type="ECO:0000256" key="17">
    <source>
        <dbReference type="SAM" id="MobiDB-lite"/>
    </source>
</evidence>
<comment type="subcellular location">
    <subcellularLocation>
        <location evidence="2">Membrane</location>
        <topology evidence="2">Multi-pass membrane protein</topology>
    </subcellularLocation>
</comment>
<evidence type="ECO:0000256" key="3">
    <source>
        <dbReference type="ARBA" id="ARBA00004987"/>
    </source>
</evidence>
<dbReference type="Gene3D" id="1.20.1250.20">
    <property type="entry name" value="MFS general substrate transporter like domains"/>
    <property type="match status" value="1"/>
</dbReference>
<feature type="transmembrane region" description="Helical" evidence="18">
    <location>
        <begin position="1382"/>
        <end position="1403"/>
    </location>
</feature>
<feature type="transmembrane region" description="Helical" evidence="18">
    <location>
        <begin position="1067"/>
        <end position="1089"/>
    </location>
</feature>
<feature type="transmembrane region" description="Helical" evidence="18">
    <location>
        <begin position="909"/>
        <end position="928"/>
    </location>
</feature>
<feature type="transmembrane region" description="Helical" evidence="18">
    <location>
        <begin position="1140"/>
        <end position="1157"/>
    </location>
</feature>
<dbReference type="InterPro" id="IPR001764">
    <property type="entry name" value="Glyco_hydro_3_N"/>
</dbReference>
<proteinExistence type="inferred from homology"/>
<dbReference type="FunFam" id="3.20.20.300:FF:000002">
    <property type="entry name" value="Probable beta-glucosidase"/>
    <property type="match status" value="1"/>
</dbReference>
<keyword evidence="10 18" id="KW-0472">Membrane</keyword>
<evidence type="ECO:0000256" key="10">
    <source>
        <dbReference type="ARBA" id="ARBA00023136"/>
    </source>
</evidence>
<comment type="similarity">
    <text evidence="4 16">Belongs to the glycosyl hydrolase 3 family.</text>
</comment>
<feature type="signal peptide" evidence="19">
    <location>
        <begin position="1"/>
        <end position="20"/>
    </location>
</feature>
<dbReference type="FunFam" id="1.20.1720.10:FF:000012">
    <property type="entry name" value="MFS toxin efflux pump (AflT)"/>
    <property type="match status" value="1"/>
</dbReference>
<dbReference type="Proteomes" id="UP000037505">
    <property type="component" value="Unassembled WGS sequence"/>
</dbReference>
<keyword evidence="7 16" id="KW-0378">Hydrolase</keyword>
<evidence type="ECO:0000256" key="8">
    <source>
        <dbReference type="ARBA" id="ARBA00022989"/>
    </source>
</evidence>
<dbReference type="EMBL" id="JNOM01000131">
    <property type="protein sequence ID" value="KNG86030.1"/>
    <property type="molecule type" value="Genomic_DNA"/>
</dbReference>
<dbReference type="Pfam" id="PF07690">
    <property type="entry name" value="MFS_1"/>
    <property type="match status" value="1"/>
</dbReference>
<keyword evidence="5 18" id="KW-0812">Transmembrane</keyword>
<dbReference type="GO" id="GO:0016020">
    <property type="term" value="C:membrane"/>
    <property type="evidence" value="ECO:0007669"/>
    <property type="project" value="UniProtKB-SubCell"/>
</dbReference>
<feature type="transmembrane region" description="Helical" evidence="18">
    <location>
        <begin position="1177"/>
        <end position="1197"/>
    </location>
</feature>
<dbReference type="GO" id="GO:0008422">
    <property type="term" value="F:beta-glucosidase activity"/>
    <property type="evidence" value="ECO:0007669"/>
    <property type="project" value="UniProtKB-EC"/>
</dbReference>
<feature type="transmembrane region" description="Helical" evidence="18">
    <location>
        <begin position="978"/>
        <end position="997"/>
    </location>
</feature>
<keyword evidence="9" id="KW-0136">Cellulose degradation</keyword>
<dbReference type="UniPathway" id="UPA00696"/>
<dbReference type="SUPFAM" id="SSF103473">
    <property type="entry name" value="MFS general substrate transporter"/>
    <property type="match status" value="1"/>
</dbReference>
<evidence type="ECO:0000256" key="13">
    <source>
        <dbReference type="ARBA" id="ARBA00023295"/>
    </source>
</evidence>
<dbReference type="Gene3D" id="2.60.40.10">
    <property type="entry name" value="Immunoglobulins"/>
    <property type="match status" value="1"/>
</dbReference>